<accession>A0A8H5UUA1</accession>
<keyword evidence="3" id="KW-1185">Reference proteome</keyword>
<gene>
    <name evidence="2" type="ORF">FPCIR_3021</name>
</gene>
<dbReference type="OrthoDB" id="5082666at2759"/>
<comment type="caution">
    <text evidence="2">The sequence shown here is derived from an EMBL/GenBank/DDBJ whole genome shotgun (WGS) entry which is preliminary data.</text>
</comment>
<dbReference type="EMBL" id="JAAOAS010000061">
    <property type="protein sequence ID" value="KAF5598458.1"/>
    <property type="molecule type" value="Genomic_DNA"/>
</dbReference>
<dbReference type="AlphaFoldDB" id="A0A8H5UUA1"/>
<feature type="compositionally biased region" description="Low complexity" evidence="1">
    <location>
        <begin position="43"/>
        <end position="53"/>
    </location>
</feature>
<name>A0A8H5UUA1_9HYPO</name>
<reference evidence="2 3" key="1">
    <citation type="submission" date="2020-05" db="EMBL/GenBank/DDBJ databases">
        <title>Identification and distribution of gene clusters putatively required for synthesis of sphingolipid metabolism inhibitors in phylogenetically diverse species of the filamentous fungus Fusarium.</title>
        <authorList>
            <person name="Kim H.-S."/>
            <person name="Busman M."/>
            <person name="Brown D.W."/>
            <person name="Divon H."/>
            <person name="Uhlig S."/>
            <person name="Proctor R.H."/>
        </authorList>
    </citation>
    <scope>NUCLEOTIDE SEQUENCE [LARGE SCALE GENOMIC DNA]</scope>
    <source>
        <strain evidence="2 3">NRRL 36939</strain>
    </source>
</reference>
<protein>
    <submittedName>
        <fullName evidence="2">Uncharacterized protein</fullName>
    </submittedName>
</protein>
<sequence>MSDIPRINSSSKRKNSQGHEVMQNREASSLDILETTENTDDVSGAANNNGNSNDNESPPTKKKRTDEPHKPNKGQPRETPCQRCISRMADKGPKHFCCYQASTRAIKCYACACMHRSCRLPVGRAAELGKQLQNFARRLVNSQGAGESATQVKWRKRARAAKASLTAIQEMPSVFPNQESQSVLKEFEPDPSSNLPPLDDIQHFSAIPTHSIQSGQHFTASPQGMSVPESFAAPEYPPVSQDILEDIFQDIPADDFMAPQGNPSQGFSHQSPGPSANQPQCPIHRFESTLNRVAAGIEENNRLMQQILARADQNINAPINFNL</sequence>
<feature type="region of interest" description="Disordered" evidence="1">
    <location>
        <begin position="256"/>
        <end position="282"/>
    </location>
</feature>
<proteinExistence type="predicted"/>
<dbReference type="Proteomes" id="UP000546213">
    <property type="component" value="Unassembled WGS sequence"/>
</dbReference>
<evidence type="ECO:0000313" key="3">
    <source>
        <dbReference type="Proteomes" id="UP000546213"/>
    </source>
</evidence>
<evidence type="ECO:0000313" key="2">
    <source>
        <dbReference type="EMBL" id="KAF5598458.1"/>
    </source>
</evidence>
<organism evidence="2 3">
    <name type="scientific">Fusarium pseudocircinatum</name>
    <dbReference type="NCBI Taxonomy" id="56676"/>
    <lineage>
        <taxon>Eukaryota</taxon>
        <taxon>Fungi</taxon>
        <taxon>Dikarya</taxon>
        <taxon>Ascomycota</taxon>
        <taxon>Pezizomycotina</taxon>
        <taxon>Sordariomycetes</taxon>
        <taxon>Hypocreomycetidae</taxon>
        <taxon>Hypocreales</taxon>
        <taxon>Nectriaceae</taxon>
        <taxon>Fusarium</taxon>
        <taxon>Fusarium fujikuroi species complex</taxon>
    </lineage>
</organism>
<feature type="compositionally biased region" description="Polar residues" evidence="1">
    <location>
        <begin position="261"/>
        <end position="280"/>
    </location>
</feature>
<evidence type="ECO:0000256" key="1">
    <source>
        <dbReference type="SAM" id="MobiDB-lite"/>
    </source>
</evidence>
<feature type="region of interest" description="Disordered" evidence="1">
    <location>
        <begin position="1"/>
        <end position="80"/>
    </location>
</feature>